<dbReference type="AlphaFoldDB" id="A0A920C9Z0"/>
<evidence type="ECO:0000313" key="2">
    <source>
        <dbReference type="Proteomes" id="UP000679779"/>
    </source>
</evidence>
<comment type="caution">
    <text evidence="1">The sequence shown here is derived from an EMBL/GenBank/DDBJ whole genome shotgun (WGS) entry which is preliminary data.</text>
</comment>
<proteinExistence type="predicted"/>
<protein>
    <recommendedName>
        <fullName evidence="3">ISXO2-like transposase domain-containing protein</fullName>
    </recommendedName>
</protein>
<accession>A0A920C9Z0</accession>
<evidence type="ECO:0000313" key="1">
    <source>
        <dbReference type="EMBL" id="GIO31796.1"/>
    </source>
</evidence>
<dbReference type="EMBL" id="BORQ01000003">
    <property type="protein sequence ID" value="GIO31796.1"/>
    <property type="molecule type" value="Genomic_DNA"/>
</dbReference>
<reference evidence="1" key="1">
    <citation type="submission" date="2021-03" db="EMBL/GenBank/DDBJ databases">
        <title>Antimicrobial resistance genes in bacteria isolated from Japanese honey, and their potential for conferring macrolide and lincosamide resistance in the American foulbrood pathogen Paenibacillus larvae.</title>
        <authorList>
            <person name="Okamoto M."/>
            <person name="Kumagai M."/>
            <person name="Kanamori H."/>
            <person name="Takamatsu D."/>
        </authorList>
    </citation>
    <scope>NUCLEOTIDE SEQUENCE</scope>
    <source>
        <strain evidence="1">J2TS6</strain>
    </source>
</reference>
<gene>
    <name evidence="1" type="ORF">J2TS6_29370</name>
</gene>
<evidence type="ECO:0008006" key="3">
    <source>
        <dbReference type="Google" id="ProtNLM"/>
    </source>
</evidence>
<dbReference type="Proteomes" id="UP000679779">
    <property type="component" value="Unassembled WGS sequence"/>
</dbReference>
<name>A0A920C9Z0_9BACL</name>
<dbReference type="RefSeq" id="WP_236575633.1">
    <property type="nucleotide sequence ID" value="NZ_BORQ01000003.1"/>
</dbReference>
<sequence length="146" mass="16832">MLVAQDRNGQVISEVAGTGRIKSTEIDRVMGQFIDHNALLCSDNATNYKKFCSRKRDKARNSKYSKGDLCKEVNLPYPTRQRLSRSAQEIYAKVHSVATKYLDNYLFWFKYTNQTKTFAKFERVKPLILGSCRNSKHSTVEMLRPA</sequence>
<keyword evidence="2" id="KW-1185">Reference proteome</keyword>
<organism evidence="1 2">
    <name type="scientific">Paenibacillus albilobatus</name>
    <dbReference type="NCBI Taxonomy" id="2716884"/>
    <lineage>
        <taxon>Bacteria</taxon>
        <taxon>Bacillati</taxon>
        <taxon>Bacillota</taxon>
        <taxon>Bacilli</taxon>
        <taxon>Bacillales</taxon>
        <taxon>Paenibacillaceae</taxon>
        <taxon>Paenibacillus</taxon>
    </lineage>
</organism>